<proteinExistence type="inferred from homology"/>
<dbReference type="GO" id="GO:0034485">
    <property type="term" value="F:phosphatidylinositol-3,4,5-trisphosphate 5-phosphatase activity"/>
    <property type="evidence" value="ECO:0007669"/>
    <property type="project" value="TreeGrafter"/>
</dbReference>
<dbReference type="PANTHER" id="PTHR45666:SF11">
    <property type="entry name" value="OS08G0425500 PROTEIN"/>
    <property type="match status" value="1"/>
</dbReference>
<accession>A0A811R5V0</accession>
<comment type="similarity">
    <text evidence="1">Belongs to the inositol polyphosphate 5-phosphatase family.</text>
</comment>
<reference evidence="4" key="1">
    <citation type="submission" date="2020-10" db="EMBL/GenBank/DDBJ databases">
        <authorList>
            <person name="Han B."/>
            <person name="Lu T."/>
            <person name="Zhao Q."/>
            <person name="Huang X."/>
            <person name="Zhao Y."/>
        </authorList>
    </citation>
    <scope>NUCLEOTIDE SEQUENCE</scope>
</reference>
<feature type="domain" description="Inositol polyphosphate-related phosphatase" evidence="3">
    <location>
        <begin position="9"/>
        <end position="350"/>
    </location>
</feature>
<comment type="caution">
    <text evidence="4">The sequence shown here is derived from an EMBL/GenBank/DDBJ whole genome shotgun (WGS) entry which is preliminary data.</text>
</comment>
<dbReference type="SUPFAM" id="SSF56219">
    <property type="entry name" value="DNase I-like"/>
    <property type="match status" value="1"/>
</dbReference>
<dbReference type="InterPro" id="IPR045849">
    <property type="entry name" value="IP5P_plant"/>
</dbReference>
<dbReference type="InterPro" id="IPR036691">
    <property type="entry name" value="Endo/exonu/phosph_ase_sf"/>
</dbReference>
<dbReference type="PANTHER" id="PTHR45666">
    <property type="entry name" value="TYPE IV INOSITOL POLYPHOSPHATE 5-PHOSPHATASE 9"/>
    <property type="match status" value="1"/>
</dbReference>
<dbReference type="OrthoDB" id="62798at2759"/>
<sequence length="354" mass="39653">MQGEQSETVKYRIFAGTWNVGGMAPPDDLSLEDWMDTKTDSYDIYVLGFQEMVPLNARSVLGPKQRRAAMKWQLLIDDALNNRRHGDGAAAMHDQGGQGGLFRCLMSKQMVGIFVSVWTRSSLRRHVRHPGVSSVGAGVLGRLGNKGAVSVRFLLHSTSFCFVCCHLASGGEDGDALRRNADAAGILSRTSFVRSGGAPAAPDELPEKILGHDRVVLFGDLNYRIAMDDDDEARQLVRLRKWSMLLENDELLLELSKGRQFDGWHEGHVTFAPTYKYRRNSDQFYWCAVDGVATGRPEKQHRHRAPAWCDRILCRGKGMKQVRYERCGGYRLSDHRPVRAVFHVVCELAEGMDG</sequence>
<dbReference type="Gene3D" id="3.60.10.10">
    <property type="entry name" value="Endonuclease/exonuclease/phosphatase"/>
    <property type="match status" value="1"/>
</dbReference>
<evidence type="ECO:0000256" key="2">
    <source>
        <dbReference type="ARBA" id="ARBA00022801"/>
    </source>
</evidence>
<dbReference type="EMBL" id="CAJGYO010000013">
    <property type="protein sequence ID" value="CAD6265446.1"/>
    <property type="molecule type" value="Genomic_DNA"/>
</dbReference>
<dbReference type="SMART" id="SM00128">
    <property type="entry name" value="IPPc"/>
    <property type="match status" value="1"/>
</dbReference>
<keyword evidence="2" id="KW-0378">Hydrolase</keyword>
<dbReference type="Pfam" id="PF22669">
    <property type="entry name" value="Exo_endo_phos2"/>
    <property type="match status" value="1"/>
</dbReference>
<organism evidence="4 5">
    <name type="scientific">Miscanthus lutarioriparius</name>
    <dbReference type="NCBI Taxonomy" id="422564"/>
    <lineage>
        <taxon>Eukaryota</taxon>
        <taxon>Viridiplantae</taxon>
        <taxon>Streptophyta</taxon>
        <taxon>Embryophyta</taxon>
        <taxon>Tracheophyta</taxon>
        <taxon>Spermatophyta</taxon>
        <taxon>Magnoliopsida</taxon>
        <taxon>Liliopsida</taxon>
        <taxon>Poales</taxon>
        <taxon>Poaceae</taxon>
        <taxon>PACMAD clade</taxon>
        <taxon>Panicoideae</taxon>
        <taxon>Andropogonodae</taxon>
        <taxon>Andropogoneae</taxon>
        <taxon>Saccharinae</taxon>
        <taxon>Miscanthus</taxon>
    </lineage>
</organism>
<evidence type="ECO:0000256" key="1">
    <source>
        <dbReference type="ARBA" id="ARBA00010768"/>
    </source>
</evidence>
<dbReference type="GO" id="GO:0004445">
    <property type="term" value="F:inositol-polyphosphate 5-phosphatase activity"/>
    <property type="evidence" value="ECO:0007669"/>
    <property type="project" value="InterPro"/>
</dbReference>
<dbReference type="AlphaFoldDB" id="A0A811R5V0"/>
<dbReference type="Proteomes" id="UP000604825">
    <property type="component" value="Unassembled WGS sequence"/>
</dbReference>
<dbReference type="GO" id="GO:0004439">
    <property type="term" value="F:phosphatidylinositol-4,5-bisphosphate 5-phosphatase activity"/>
    <property type="evidence" value="ECO:0007669"/>
    <property type="project" value="TreeGrafter"/>
</dbReference>
<name>A0A811R5V0_9POAL</name>
<evidence type="ECO:0000259" key="3">
    <source>
        <dbReference type="SMART" id="SM00128"/>
    </source>
</evidence>
<evidence type="ECO:0000313" key="5">
    <source>
        <dbReference type="Proteomes" id="UP000604825"/>
    </source>
</evidence>
<dbReference type="GO" id="GO:0046856">
    <property type="term" value="P:phosphatidylinositol dephosphorylation"/>
    <property type="evidence" value="ECO:0007669"/>
    <property type="project" value="InterPro"/>
</dbReference>
<dbReference type="InterPro" id="IPR000300">
    <property type="entry name" value="IPPc"/>
</dbReference>
<keyword evidence="5" id="KW-1185">Reference proteome</keyword>
<evidence type="ECO:0000313" key="4">
    <source>
        <dbReference type="EMBL" id="CAD6265446.1"/>
    </source>
</evidence>
<protein>
    <recommendedName>
        <fullName evidence="3">Inositol polyphosphate-related phosphatase domain-containing protein</fullName>
    </recommendedName>
</protein>
<gene>
    <name evidence="4" type="ORF">NCGR_LOCUS48751</name>
</gene>